<dbReference type="InterPro" id="IPR021959">
    <property type="entry name" value="DUF3576"/>
</dbReference>
<dbReference type="Pfam" id="PF12100">
    <property type="entry name" value="DUF3576"/>
    <property type="match status" value="1"/>
</dbReference>
<evidence type="ECO:0000256" key="1">
    <source>
        <dbReference type="SAM" id="SignalP"/>
    </source>
</evidence>
<sequence length="180" mass="19743">MQLSRFRLGACLALLFAIGLTGCSSNLGTSSSFPEEYKGKVYQTGRPTDETIFGDGGLFGGSKSLESEQGGSGIGVNSYLWRASLDTLSFMPLTSADPFGGVIITDWYIPPESPGERFKVTVYILDRRLRADGLRVAAFKQNLDTTNNWIPVELTPKTITNLENAILKRARELRITREGN</sequence>
<feature type="chain" id="PRO_5045277289" description="DUF3576 domain-containing protein" evidence="1">
    <location>
        <begin position="27"/>
        <end position="180"/>
    </location>
</feature>
<gene>
    <name evidence="2" type="ORF">GCM10007924_01750</name>
</gene>
<evidence type="ECO:0000313" key="2">
    <source>
        <dbReference type="EMBL" id="GLQ04954.1"/>
    </source>
</evidence>
<dbReference type="Proteomes" id="UP001161409">
    <property type="component" value="Unassembled WGS sequence"/>
</dbReference>
<evidence type="ECO:0000313" key="3">
    <source>
        <dbReference type="Proteomes" id="UP001161409"/>
    </source>
</evidence>
<dbReference type="RefSeq" id="WP_169558991.1">
    <property type="nucleotide sequence ID" value="NZ_BSNF01000001.1"/>
</dbReference>
<name>A0ABQ5TYP5_9PROT</name>
<protein>
    <recommendedName>
        <fullName evidence="4">DUF3576 domain-containing protein</fullName>
    </recommendedName>
</protein>
<keyword evidence="3" id="KW-1185">Reference proteome</keyword>
<evidence type="ECO:0008006" key="4">
    <source>
        <dbReference type="Google" id="ProtNLM"/>
    </source>
</evidence>
<proteinExistence type="predicted"/>
<reference evidence="2" key="2">
    <citation type="submission" date="2023-01" db="EMBL/GenBank/DDBJ databases">
        <title>Draft genome sequence of Sneathiella chinensis strain NBRC 103408.</title>
        <authorList>
            <person name="Sun Q."/>
            <person name="Mori K."/>
        </authorList>
    </citation>
    <scope>NUCLEOTIDE SEQUENCE</scope>
    <source>
        <strain evidence="2">NBRC 103408</strain>
    </source>
</reference>
<feature type="signal peptide" evidence="1">
    <location>
        <begin position="1"/>
        <end position="26"/>
    </location>
</feature>
<reference evidence="2" key="1">
    <citation type="journal article" date="2014" name="Int. J. Syst. Evol. Microbiol.">
        <title>Complete genome of a new Firmicutes species belonging to the dominant human colonic microbiota ('Ruminococcus bicirculans') reveals two chromosomes and a selective capacity to utilize plant glucans.</title>
        <authorList>
            <consortium name="NISC Comparative Sequencing Program"/>
            <person name="Wegmann U."/>
            <person name="Louis P."/>
            <person name="Goesmann A."/>
            <person name="Henrissat B."/>
            <person name="Duncan S.H."/>
            <person name="Flint H.J."/>
        </authorList>
    </citation>
    <scope>NUCLEOTIDE SEQUENCE</scope>
    <source>
        <strain evidence="2">NBRC 103408</strain>
    </source>
</reference>
<accession>A0ABQ5TYP5</accession>
<organism evidence="2 3">
    <name type="scientific">Sneathiella chinensis</name>
    <dbReference type="NCBI Taxonomy" id="349750"/>
    <lineage>
        <taxon>Bacteria</taxon>
        <taxon>Pseudomonadati</taxon>
        <taxon>Pseudomonadota</taxon>
        <taxon>Alphaproteobacteria</taxon>
        <taxon>Sneathiellales</taxon>
        <taxon>Sneathiellaceae</taxon>
        <taxon>Sneathiella</taxon>
    </lineage>
</organism>
<comment type="caution">
    <text evidence="2">The sequence shown here is derived from an EMBL/GenBank/DDBJ whole genome shotgun (WGS) entry which is preliminary data.</text>
</comment>
<keyword evidence="1" id="KW-0732">Signal</keyword>
<dbReference type="EMBL" id="BSNF01000001">
    <property type="protein sequence ID" value="GLQ04954.1"/>
    <property type="molecule type" value="Genomic_DNA"/>
</dbReference>
<dbReference type="PROSITE" id="PS51257">
    <property type="entry name" value="PROKAR_LIPOPROTEIN"/>
    <property type="match status" value="1"/>
</dbReference>